<dbReference type="InterPro" id="IPR047662">
    <property type="entry name" value="SemiSWEET"/>
</dbReference>
<comment type="caution">
    <text evidence="6">The sequence shown here is derived from an EMBL/GenBank/DDBJ whole genome shotgun (WGS) entry which is preliminary data.</text>
</comment>
<dbReference type="Proteomes" id="UP001300692">
    <property type="component" value="Unassembled WGS sequence"/>
</dbReference>
<gene>
    <name evidence="6" type="ORF">N7U62_03155</name>
</gene>
<dbReference type="RefSeq" id="WP_264136426.1">
    <property type="nucleotide sequence ID" value="NZ_JAOYOD010000001.1"/>
</dbReference>
<evidence type="ECO:0000313" key="7">
    <source>
        <dbReference type="Proteomes" id="UP001300692"/>
    </source>
</evidence>
<keyword evidence="7" id="KW-1185">Reference proteome</keyword>
<dbReference type="Gene3D" id="1.20.1280.290">
    <property type="match status" value="1"/>
</dbReference>
<proteinExistence type="predicted"/>
<reference evidence="6 7" key="1">
    <citation type="submission" date="2022-10" db="EMBL/GenBank/DDBJ databases">
        <title>Comparative genomics and taxonomic characterization of three novel marine species of genus Reichenbachiella exhibiting antioxidant and polysaccharide degradation activities.</title>
        <authorList>
            <person name="Muhammad N."/>
            <person name="Lee Y.-J."/>
            <person name="Ko J."/>
            <person name="Kim S.-G."/>
        </authorList>
    </citation>
    <scope>NUCLEOTIDE SEQUENCE [LARGE SCALE GENOMIC DNA]</scope>
    <source>
        <strain evidence="6 7">ABR2-5</strain>
    </source>
</reference>
<comment type="subcellular location">
    <subcellularLocation>
        <location evidence="1">Membrane</location>
        <topology evidence="1">Multi-pass membrane protein</topology>
    </subcellularLocation>
</comment>
<sequence length="90" mass="9997">MDITNIVGMIAALLTTISFVPQALKTIRTKHTGDLSLNMYIALNTGVALWFVYGLIQNAMPIILANSITFCFTFTILVMIIKYRDKPSAK</sequence>
<evidence type="ECO:0000256" key="5">
    <source>
        <dbReference type="SAM" id="Phobius"/>
    </source>
</evidence>
<accession>A0ABT3CPM7</accession>
<keyword evidence="4 5" id="KW-0472">Membrane</keyword>
<protein>
    <submittedName>
        <fullName evidence="6">SemiSWEET transporter</fullName>
    </submittedName>
</protein>
<dbReference type="EMBL" id="JAOYOD010000001">
    <property type="protein sequence ID" value="MCV9385641.1"/>
    <property type="molecule type" value="Genomic_DNA"/>
</dbReference>
<evidence type="ECO:0000256" key="3">
    <source>
        <dbReference type="ARBA" id="ARBA00022989"/>
    </source>
</evidence>
<evidence type="ECO:0000256" key="2">
    <source>
        <dbReference type="ARBA" id="ARBA00022692"/>
    </source>
</evidence>
<keyword evidence="2 5" id="KW-0812">Transmembrane</keyword>
<evidence type="ECO:0000313" key="6">
    <source>
        <dbReference type="EMBL" id="MCV9385641.1"/>
    </source>
</evidence>
<organism evidence="6 7">
    <name type="scientific">Reichenbachiella ulvae</name>
    <dbReference type="NCBI Taxonomy" id="2980104"/>
    <lineage>
        <taxon>Bacteria</taxon>
        <taxon>Pseudomonadati</taxon>
        <taxon>Bacteroidota</taxon>
        <taxon>Cytophagia</taxon>
        <taxon>Cytophagales</taxon>
        <taxon>Reichenbachiellaceae</taxon>
        <taxon>Reichenbachiella</taxon>
    </lineage>
</organism>
<feature type="transmembrane region" description="Helical" evidence="5">
    <location>
        <begin position="62"/>
        <end position="81"/>
    </location>
</feature>
<evidence type="ECO:0000256" key="1">
    <source>
        <dbReference type="ARBA" id="ARBA00004141"/>
    </source>
</evidence>
<name>A0ABT3CPM7_9BACT</name>
<dbReference type="Pfam" id="PF04193">
    <property type="entry name" value="PQ-loop"/>
    <property type="match status" value="1"/>
</dbReference>
<keyword evidence="3 5" id="KW-1133">Transmembrane helix</keyword>
<dbReference type="InterPro" id="IPR006603">
    <property type="entry name" value="PQ-loop_rpt"/>
</dbReference>
<dbReference type="NCBIfam" id="NF037968">
    <property type="entry name" value="SemiSWEET_2"/>
    <property type="match status" value="1"/>
</dbReference>
<feature type="transmembrane region" description="Helical" evidence="5">
    <location>
        <begin position="36"/>
        <end position="56"/>
    </location>
</feature>
<evidence type="ECO:0000256" key="4">
    <source>
        <dbReference type="ARBA" id="ARBA00023136"/>
    </source>
</evidence>